<feature type="compositionally biased region" description="Acidic residues" evidence="1">
    <location>
        <begin position="128"/>
        <end position="148"/>
    </location>
</feature>
<feature type="compositionally biased region" description="Polar residues" evidence="1">
    <location>
        <begin position="24"/>
        <end position="38"/>
    </location>
</feature>
<feature type="domain" description="BTB" evidence="2">
    <location>
        <begin position="252"/>
        <end position="330"/>
    </location>
</feature>
<evidence type="ECO:0000256" key="1">
    <source>
        <dbReference type="SAM" id="MobiDB-lite"/>
    </source>
</evidence>
<feature type="compositionally biased region" description="Basic residues" evidence="1">
    <location>
        <begin position="73"/>
        <end position="88"/>
    </location>
</feature>
<dbReference type="Gene3D" id="3.30.710.10">
    <property type="entry name" value="Potassium Channel Kv1.1, Chain A"/>
    <property type="match status" value="1"/>
</dbReference>
<dbReference type="EMBL" id="KN838632">
    <property type="protein sequence ID" value="KIK00117.1"/>
    <property type="molecule type" value="Genomic_DNA"/>
</dbReference>
<dbReference type="InterPro" id="IPR000210">
    <property type="entry name" value="BTB/POZ_dom"/>
</dbReference>
<sequence>MSSPLSEESDSQPEHKILAKSPVSRPQSQPFPTLSPTMTPELAQAGDADDIPPLDDTDDEELLPIIQQLLGKTRPRSSQRQSLGKRRCTMPTIKRVKEEDTGTEAERESSLEDPTVSGMENSAGERDDKEEEGPDGAEEDIDQLDDDEVPKVKEEEPQAMDFASAAASALTSVSVKRKPRPLVPITPRAHKPRPGSLAAPIEIPASPSDTVAPTAVSPCGKRSRVSDDFRSAKRARKVAHLAKHDTHWYLDGNVIVKIKNIQFKLHRSRLVRMSDWFRAKFEPGSMGHDTKGISCLGNDVVVEVDDEDVSAEDFEALLDAFDDAILYYHEEPPFEIVAAILRASTFFRVSNFRNWAVHILEDKWSSDLADMFPEPISYARESAILAHKFSVPTILKRALYELVRHEDDEDDDKFQSNESRPRLLDKDTKSLNRALRLLVPKWLSVTSHSSPDFSHCPAQDAGCTTADPRATQEAHRNLVILSGIQNDYSGDPLCGLKAMMEAPWGEQGFCQQCVVMRRTAWENTRERIWADCDIWFGLHKS</sequence>
<reference evidence="4" key="2">
    <citation type="submission" date="2015-01" db="EMBL/GenBank/DDBJ databases">
        <title>Evolutionary Origins and Diversification of the Mycorrhizal Mutualists.</title>
        <authorList>
            <consortium name="DOE Joint Genome Institute"/>
            <consortium name="Mycorrhizal Genomics Consortium"/>
            <person name="Kohler A."/>
            <person name="Kuo A."/>
            <person name="Nagy L.G."/>
            <person name="Floudas D."/>
            <person name="Copeland A."/>
            <person name="Barry K.W."/>
            <person name="Cichocki N."/>
            <person name="Veneault-Fourrey C."/>
            <person name="LaButti K."/>
            <person name="Lindquist E.A."/>
            <person name="Lipzen A."/>
            <person name="Lundell T."/>
            <person name="Morin E."/>
            <person name="Murat C."/>
            <person name="Riley R."/>
            <person name="Ohm R."/>
            <person name="Sun H."/>
            <person name="Tunlid A."/>
            <person name="Henrissat B."/>
            <person name="Grigoriev I.V."/>
            <person name="Hibbett D.S."/>
            <person name="Martin F."/>
        </authorList>
    </citation>
    <scope>NUCLEOTIDE SEQUENCE [LARGE SCALE GENOMIC DNA]</scope>
    <source>
        <strain evidence="4">LaAM-08-1</strain>
    </source>
</reference>
<reference evidence="3 4" key="1">
    <citation type="submission" date="2014-04" db="EMBL/GenBank/DDBJ databases">
        <authorList>
            <consortium name="DOE Joint Genome Institute"/>
            <person name="Kuo A."/>
            <person name="Kohler A."/>
            <person name="Nagy L.G."/>
            <person name="Floudas D."/>
            <person name="Copeland A."/>
            <person name="Barry K.W."/>
            <person name="Cichocki N."/>
            <person name="Veneault-Fourrey C."/>
            <person name="LaButti K."/>
            <person name="Lindquist E.A."/>
            <person name="Lipzen A."/>
            <person name="Lundell T."/>
            <person name="Morin E."/>
            <person name="Murat C."/>
            <person name="Sun H."/>
            <person name="Tunlid A."/>
            <person name="Henrissat B."/>
            <person name="Grigoriev I.V."/>
            <person name="Hibbett D.S."/>
            <person name="Martin F."/>
            <person name="Nordberg H.P."/>
            <person name="Cantor M.N."/>
            <person name="Hua S.X."/>
        </authorList>
    </citation>
    <scope>NUCLEOTIDE SEQUENCE [LARGE SCALE GENOMIC DNA]</scope>
    <source>
        <strain evidence="3 4">LaAM-08-1</strain>
    </source>
</reference>
<dbReference type="CDD" id="cd18186">
    <property type="entry name" value="BTB_POZ_ZBTB_KLHL-like"/>
    <property type="match status" value="1"/>
</dbReference>
<dbReference type="Pfam" id="PF00651">
    <property type="entry name" value="BTB"/>
    <property type="match status" value="1"/>
</dbReference>
<protein>
    <recommendedName>
        <fullName evidence="2">BTB domain-containing protein</fullName>
    </recommendedName>
</protein>
<feature type="region of interest" description="Disordered" evidence="1">
    <location>
        <begin position="1"/>
        <end position="148"/>
    </location>
</feature>
<dbReference type="SUPFAM" id="SSF54695">
    <property type="entry name" value="POZ domain"/>
    <property type="match status" value="1"/>
</dbReference>
<dbReference type="Proteomes" id="UP000054477">
    <property type="component" value="Unassembled WGS sequence"/>
</dbReference>
<accession>A0A0C9XR04</accession>
<feature type="compositionally biased region" description="Basic and acidic residues" evidence="1">
    <location>
        <begin position="95"/>
        <end position="110"/>
    </location>
</feature>
<dbReference type="HOGENOM" id="CLU_503491_0_0_1"/>
<organism evidence="3 4">
    <name type="scientific">Laccaria amethystina LaAM-08-1</name>
    <dbReference type="NCBI Taxonomy" id="1095629"/>
    <lineage>
        <taxon>Eukaryota</taxon>
        <taxon>Fungi</taxon>
        <taxon>Dikarya</taxon>
        <taxon>Basidiomycota</taxon>
        <taxon>Agaricomycotina</taxon>
        <taxon>Agaricomycetes</taxon>
        <taxon>Agaricomycetidae</taxon>
        <taxon>Agaricales</taxon>
        <taxon>Agaricineae</taxon>
        <taxon>Hydnangiaceae</taxon>
        <taxon>Laccaria</taxon>
    </lineage>
</organism>
<feature type="region of interest" description="Disordered" evidence="1">
    <location>
        <begin position="202"/>
        <end position="224"/>
    </location>
</feature>
<keyword evidence="4" id="KW-1185">Reference proteome</keyword>
<dbReference type="InterPro" id="IPR011333">
    <property type="entry name" value="SKP1/BTB/POZ_sf"/>
</dbReference>
<gene>
    <name evidence="3" type="ORF">K443DRAFT_679395</name>
</gene>
<dbReference type="PROSITE" id="PS50097">
    <property type="entry name" value="BTB"/>
    <property type="match status" value="1"/>
</dbReference>
<dbReference type="OrthoDB" id="2746456at2759"/>
<dbReference type="SMART" id="SM00225">
    <property type="entry name" value="BTB"/>
    <property type="match status" value="1"/>
</dbReference>
<evidence type="ECO:0000259" key="2">
    <source>
        <dbReference type="PROSITE" id="PS50097"/>
    </source>
</evidence>
<feature type="compositionally biased region" description="Acidic residues" evidence="1">
    <location>
        <begin position="47"/>
        <end position="62"/>
    </location>
</feature>
<name>A0A0C9XR04_9AGAR</name>
<evidence type="ECO:0000313" key="3">
    <source>
        <dbReference type="EMBL" id="KIK00117.1"/>
    </source>
</evidence>
<dbReference type="AlphaFoldDB" id="A0A0C9XR04"/>
<proteinExistence type="predicted"/>
<evidence type="ECO:0000313" key="4">
    <source>
        <dbReference type="Proteomes" id="UP000054477"/>
    </source>
</evidence>